<feature type="region of interest" description="Disordered" evidence="4">
    <location>
        <begin position="1"/>
        <end position="93"/>
    </location>
</feature>
<sequence>MQQKRDANEEAPGHESKKAHVDESNIDSELLAQEFVDPENGDKGDEDVSKDSDKQESDGLKHHVLHPSSDKPLAGTEEWHRVRKDNHKEVERRRRQTINAGIKELAALLPSPETNKSQIIQRAIEFIKRLKESEKNNVEKWTLEKLLNDQALHELTATNEKLKSELEKAYRDVEHWKKICSIAKTD</sequence>
<dbReference type="PhylomeDB" id="A0A061AYV2"/>
<evidence type="ECO:0000259" key="5">
    <source>
        <dbReference type="PROSITE" id="PS50888"/>
    </source>
</evidence>
<evidence type="ECO:0000256" key="1">
    <source>
        <dbReference type="ARBA" id="ARBA00023125"/>
    </source>
</evidence>
<feature type="compositionally biased region" description="Basic and acidic residues" evidence="4">
    <location>
        <begin position="1"/>
        <end position="23"/>
    </location>
</feature>
<accession>A0A061AYV2</accession>
<dbReference type="CDD" id="cd11398">
    <property type="entry name" value="bHLHzip_scCBP1"/>
    <property type="match status" value="1"/>
</dbReference>
<dbReference type="SMART" id="SM00353">
    <property type="entry name" value="HLH"/>
    <property type="match status" value="1"/>
</dbReference>
<dbReference type="Pfam" id="PF00010">
    <property type="entry name" value="HLH"/>
    <property type="match status" value="1"/>
</dbReference>
<reference evidence="6" key="1">
    <citation type="journal article" date="2014" name="Genome Announc.">
        <title>Genome sequence of the yeast Cyberlindnera fabianii (Hansenula fabianii).</title>
        <authorList>
            <person name="Freel K.C."/>
            <person name="Sarilar V."/>
            <person name="Neuveglise C."/>
            <person name="Devillers H."/>
            <person name="Friedrich A."/>
            <person name="Schacherer J."/>
        </authorList>
    </citation>
    <scope>NUCLEOTIDE SEQUENCE</scope>
    <source>
        <strain evidence="6">YJS4271</strain>
    </source>
</reference>
<dbReference type="SUPFAM" id="SSF47459">
    <property type="entry name" value="HLH, helix-loop-helix DNA-binding domain"/>
    <property type="match status" value="1"/>
</dbReference>
<dbReference type="GO" id="GO:0005634">
    <property type="term" value="C:nucleus"/>
    <property type="evidence" value="ECO:0007669"/>
    <property type="project" value="TreeGrafter"/>
</dbReference>
<dbReference type="GO" id="GO:0003677">
    <property type="term" value="F:DNA binding"/>
    <property type="evidence" value="ECO:0007669"/>
    <property type="project" value="UniProtKB-KW"/>
</dbReference>
<dbReference type="Gene3D" id="4.10.280.10">
    <property type="entry name" value="Helix-loop-helix DNA-binding domain"/>
    <property type="match status" value="1"/>
</dbReference>
<organism evidence="6">
    <name type="scientific">Cyberlindnera fabianii</name>
    <name type="common">Yeast</name>
    <name type="synonym">Hansenula fabianii</name>
    <dbReference type="NCBI Taxonomy" id="36022"/>
    <lineage>
        <taxon>Eukaryota</taxon>
        <taxon>Fungi</taxon>
        <taxon>Dikarya</taxon>
        <taxon>Ascomycota</taxon>
        <taxon>Saccharomycotina</taxon>
        <taxon>Saccharomycetes</taxon>
        <taxon>Phaffomycetales</taxon>
        <taxon>Phaffomycetaceae</taxon>
        <taxon>Cyberlindnera</taxon>
    </lineage>
</organism>
<protein>
    <submittedName>
        <fullName evidence="6">CYFA0S09e02894g1_1</fullName>
    </submittedName>
</protein>
<name>A0A061AYV2_CYBFA</name>
<dbReference type="InterPro" id="IPR047206">
    <property type="entry name" value="bHLHzip_scCBP1-like"/>
</dbReference>
<dbReference type="GO" id="GO:0046983">
    <property type="term" value="F:protein dimerization activity"/>
    <property type="evidence" value="ECO:0007669"/>
    <property type="project" value="InterPro"/>
</dbReference>
<evidence type="ECO:0000313" key="6">
    <source>
        <dbReference type="EMBL" id="CDR42407.1"/>
    </source>
</evidence>
<dbReference type="InterPro" id="IPR011598">
    <property type="entry name" value="bHLH_dom"/>
</dbReference>
<dbReference type="PANTHER" id="PTHR47787:SF1">
    <property type="entry name" value="CENTROMERE-BINDING PROTEIN 1"/>
    <property type="match status" value="1"/>
</dbReference>
<proteinExistence type="predicted"/>
<evidence type="ECO:0000256" key="3">
    <source>
        <dbReference type="SAM" id="Coils"/>
    </source>
</evidence>
<keyword evidence="3" id="KW-0175">Coiled coil</keyword>
<dbReference type="EMBL" id="LK052894">
    <property type="protein sequence ID" value="CDR42407.1"/>
    <property type="molecule type" value="Genomic_DNA"/>
</dbReference>
<feature type="compositionally biased region" description="Basic and acidic residues" evidence="4">
    <location>
        <begin position="40"/>
        <end position="61"/>
    </location>
</feature>
<keyword evidence="1" id="KW-0238">DNA-binding</keyword>
<evidence type="ECO:0000256" key="2">
    <source>
        <dbReference type="ARBA" id="ARBA00023242"/>
    </source>
</evidence>
<dbReference type="AlphaFoldDB" id="A0A061AYV2"/>
<gene>
    <name evidence="6" type="ORF">CYFA0S_09e02894g</name>
</gene>
<dbReference type="InterPro" id="IPR036638">
    <property type="entry name" value="HLH_DNA-bd_sf"/>
</dbReference>
<dbReference type="PANTHER" id="PTHR47787">
    <property type="entry name" value="CENTROMERE-BINDING PROTEIN 1"/>
    <property type="match status" value="1"/>
</dbReference>
<dbReference type="OrthoDB" id="71302at2759"/>
<keyword evidence="2" id="KW-0539">Nucleus</keyword>
<dbReference type="GO" id="GO:0003700">
    <property type="term" value="F:DNA-binding transcription factor activity"/>
    <property type="evidence" value="ECO:0007669"/>
    <property type="project" value="InterPro"/>
</dbReference>
<dbReference type="VEuPathDB" id="FungiDB:BON22_2684"/>
<dbReference type="PROSITE" id="PS50888">
    <property type="entry name" value="BHLH"/>
    <property type="match status" value="1"/>
</dbReference>
<feature type="domain" description="BHLH" evidence="5">
    <location>
        <begin position="82"/>
        <end position="130"/>
    </location>
</feature>
<feature type="coiled-coil region" evidence="3">
    <location>
        <begin position="152"/>
        <end position="179"/>
    </location>
</feature>
<evidence type="ECO:0000256" key="4">
    <source>
        <dbReference type="SAM" id="MobiDB-lite"/>
    </source>
</evidence>